<evidence type="ECO:0000259" key="1">
    <source>
        <dbReference type="PROSITE" id="PS51352"/>
    </source>
</evidence>
<organism evidence="2 3">
    <name type="scientific">Bizionia myxarmorum</name>
    <dbReference type="NCBI Taxonomy" id="291186"/>
    <lineage>
        <taxon>Bacteria</taxon>
        <taxon>Pseudomonadati</taxon>
        <taxon>Bacteroidota</taxon>
        <taxon>Flavobacteriia</taxon>
        <taxon>Flavobacteriales</taxon>
        <taxon>Flavobacteriaceae</taxon>
        <taxon>Bizionia</taxon>
    </lineage>
</organism>
<dbReference type="AlphaFoldDB" id="A0A5D0R2J6"/>
<dbReference type="RefSeq" id="WP_148404662.1">
    <property type="nucleotide sequence ID" value="NZ_VSKK01000004.1"/>
</dbReference>
<dbReference type="PANTHER" id="PTHR42852">
    <property type="entry name" value="THIOL:DISULFIDE INTERCHANGE PROTEIN DSBE"/>
    <property type="match status" value="1"/>
</dbReference>
<dbReference type="InterPro" id="IPR000866">
    <property type="entry name" value="AhpC/TSA"/>
</dbReference>
<dbReference type="GO" id="GO:0016491">
    <property type="term" value="F:oxidoreductase activity"/>
    <property type="evidence" value="ECO:0007669"/>
    <property type="project" value="InterPro"/>
</dbReference>
<dbReference type="SUPFAM" id="SSF52833">
    <property type="entry name" value="Thioredoxin-like"/>
    <property type="match status" value="1"/>
</dbReference>
<accession>A0A5D0R2J6</accession>
<dbReference type="PROSITE" id="PS51352">
    <property type="entry name" value="THIOREDOXIN_2"/>
    <property type="match status" value="1"/>
</dbReference>
<dbReference type="InterPro" id="IPR050553">
    <property type="entry name" value="Thioredoxin_ResA/DsbE_sf"/>
</dbReference>
<dbReference type="Pfam" id="PF00578">
    <property type="entry name" value="AhpC-TSA"/>
    <property type="match status" value="1"/>
</dbReference>
<dbReference type="PANTHER" id="PTHR42852:SF17">
    <property type="entry name" value="THIOREDOXIN-LIKE PROTEIN HI_1115"/>
    <property type="match status" value="1"/>
</dbReference>
<gene>
    <name evidence="2" type="ORF">ES674_12955</name>
</gene>
<evidence type="ECO:0000313" key="2">
    <source>
        <dbReference type="EMBL" id="TYB75732.1"/>
    </source>
</evidence>
<dbReference type="OrthoDB" id="9815205at2"/>
<dbReference type="CDD" id="cd02966">
    <property type="entry name" value="TlpA_like_family"/>
    <property type="match status" value="1"/>
</dbReference>
<sequence>MKYMWCLFVLLLWNCNNFPDNQQLIEIDETVQTFKDSLQILDFEGLKPLLNKTDNTIYVVNFWATWCAPCIKELPAFEKIGRDFASENVKVLLVSLDFPHQYNSKLKPFIAKHNLQSEILVLNDTDGNTWIPQVNADWSGAIPATLIYSNDKRQFYEQTFTYETLQTEVEQFLNK</sequence>
<dbReference type="GO" id="GO:0016209">
    <property type="term" value="F:antioxidant activity"/>
    <property type="evidence" value="ECO:0007669"/>
    <property type="project" value="InterPro"/>
</dbReference>
<dbReference type="Gene3D" id="3.40.30.10">
    <property type="entry name" value="Glutaredoxin"/>
    <property type="match status" value="1"/>
</dbReference>
<feature type="domain" description="Thioredoxin" evidence="1">
    <location>
        <begin position="12"/>
        <end position="174"/>
    </location>
</feature>
<protein>
    <submittedName>
        <fullName evidence="2">Redoxin domain-containing protein</fullName>
    </submittedName>
</protein>
<proteinExistence type="predicted"/>
<reference evidence="2 3" key="1">
    <citation type="submission" date="2019-08" db="EMBL/GenBank/DDBJ databases">
        <title>Genomes of Antarctic Bizionia species.</title>
        <authorList>
            <person name="Bowman J.P."/>
        </authorList>
    </citation>
    <scope>NUCLEOTIDE SEQUENCE [LARGE SCALE GENOMIC DNA]</scope>
    <source>
        <strain evidence="2 3">ADA-4</strain>
    </source>
</reference>
<dbReference type="InterPro" id="IPR013766">
    <property type="entry name" value="Thioredoxin_domain"/>
</dbReference>
<evidence type="ECO:0000313" key="3">
    <source>
        <dbReference type="Proteomes" id="UP000323720"/>
    </source>
</evidence>
<dbReference type="EMBL" id="VSKK01000004">
    <property type="protein sequence ID" value="TYB75732.1"/>
    <property type="molecule type" value="Genomic_DNA"/>
</dbReference>
<keyword evidence="3" id="KW-1185">Reference proteome</keyword>
<comment type="caution">
    <text evidence="2">The sequence shown here is derived from an EMBL/GenBank/DDBJ whole genome shotgun (WGS) entry which is preliminary data.</text>
</comment>
<dbReference type="InterPro" id="IPR036249">
    <property type="entry name" value="Thioredoxin-like_sf"/>
</dbReference>
<dbReference type="Proteomes" id="UP000323720">
    <property type="component" value="Unassembled WGS sequence"/>
</dbReference>
<name>A0A5D0R2J6_9FLAO</name>